<dbReference type="Proteomes" id="UP001567538">
    <property type="component" value="Unassembled WGS sequence"/>
</dbReference>
<keyword evidence="11" id="KW-1185">Reference proteome</keyword>
<comment type="caution">
    <text evidence="10">The sequence shown here is derived from an EMBL/GenBank/DDBJ whole genome shotgun (WGS) entry which is preliminary data.</text>
</comment>
<evidence type="ECO:0000313" key="11">
    <source>
        <dbReference type="Proteomes" id="UP001567538"/>
    </source>
</evidence>
<gene>
    <name evidence="10" type="ORF">AAHA92_13730</name>
</gene>
<organism evidence="10 11">
    <name type="scientific">Salvia divinorum</name>
    <name type="common">Maria pastora</name>
    <name type="synonym">Diviner's sage</name>
    <dbReference type="NCBI Taxonomy" id="28513"/>
    <lineage>
        <taxon>Eukaryota</taxon>
        <taxon>Viridiplantae</taxon>
        <taxon>Streptophyta</taxon>
        <taxon>Embryophyta</taxon>
        <taxon>Tracheophyta</taxon>
        <taxon>Spermatophyta</taxon>
        <taxon>Magnoliopsida</taxon>
        <taxon>eudicotyledons</taxon>
        <taxon>Gunneridae</taxon>
        <taxon>Pentapetalae</taxon>
        <taxon>asterids</taxon>
        <taxon>lamiids</taxon>
        <taxon>Lamiales</taxon>
        <taxon>Lamiaceae</taxon>
        <taxon>Nepetoideae</taxon>
        <taxon>Mentheae</taxon>
        <taxon>Salviinae</taxon>
        <taxon>Salvia</taxon>
        <taxon>Salvia subgen. Calosphace</taxon>
    </lineage>
</organism>
<dbReference type="PROSITE" id="PS50157">
    <property type="entry name" value="ZINC_FINGER_C2H2_2"/>
    <property type="match status" value="1"/>
</dbReference>
<dbReference type="EMBL" id="JBEAFC010000006">
    <property type="protein sequence ID" value="KAL1553002.1"/>
    <property type="molecule type" value="Genomic_DNA"/>
</dbReference>
<dbReference type="GO" id="GO:0043565">
    <property type="term" value="F:sequence-specific DNA binding"/>
    <property type="evidence" value="ECO:0007669"/>
    <property type="project" value="UniProtKB-ARBA"/>
</dbReference>
<evidence type="ECO:0000259" key="9">
    <source>
        <dbReference type="PROSITE" id="PS50157"/>
    </source>
</evidence>
<protein>
    <submittedName>
        <fullName evidence="10">Zinc finger protein ZAT10-like</fullName>
    </submittedName>
</protein>
<evidence type="ECO:0000256" key="4">
    <source>
        <dbReference type="ARBA" id="ARBA00022833"/>
    </source>
</evidence>
<sequence>MELEILGEALASKGCQSNPKLPRWSKTGRRTRAARTHHDDLAAEDLPPKKRKLDSTSARNVKILCYKMSTKHHRCNICKRSFSSYQALGGHKAHHNKAAAAAGRGDGGALEEAAAVCGGAVHRCTFCYKEFSKGQALGGHRRHCQGPIVNQNGAKMLSFDLNEFPPEFLGSS</sequence>
<dbReference type="InterPro" id="IPR036236">
    <property type="entry name" value="Znf_C2H2_sf"/>
</dbReference>
<evidence type="ECO:0000256" key="8">
    <source>
        <dbReference type="SAM" id="MobiDB-lite"/>
    </source>
</evidence>
<dbReference type="SMART" id="SM00355">
    <property type="entry name" value="ZnF_C2H2"/>
    <property type="match status" value="2"/>
</dbReference>
<feature type="compositionally biased region" description="Basic residues" evidence="8">
    <location>
        <begin position="26"/>
        <end position="35"/>
    </location>
</feature>
<proteinExistence type="predicted"/>
<evidence type="ECO:0000256" key="1">
    <source>
        <dbReference type="ARBA" id="ARBA00022723"/>
    </source>
</evidence>
<evidence type="ECO:0000256" key="3">
    <source>
        <dbReference type="ARBA" id="ARBA00022771"/>
    </source>
</evidence>
<evidence type="ECO:0000313" key="10">
    <source>
        <dbReference type="EMBL" id="KAL1553002.1"/>
    </source>
</evidence>
<evidence type="ECO:0000256" key="7">
    <source>
        <dbReference type="PROSITE-ProRule" id="PRU00042"/>
    </source>
</evidence>
<name>A0ABD1H9A2_SALDI</name>
<dbReference type="PROSITE" id="PS00028">
    <property type="entry name" value="ZINC_FINGER_C2H2_1"/>
    <property type="match status" value="1"/>
</dbReference>
<accession>A0ABD1H9A2</accession>
<dbReference type="InterPro" id="IPR044653">
    <property type="entry name" value="AZF1/2/3-like"/>
</dbReference>
<dbReference type="PANTHER" id="PTHR45988">
    <property type="entry name" value="C2H2 TYPE ZINC FINGER TRANSCRIPTION FACTOR FAMILY-RELATED"/>
    <property type="match status" value="1"/>
</dbReference>
<feature type="region of interest" description="Disordered" evidence="8">
    <location>
        <begin position="14"/>
        <end position="55"/>
    </location>
</feature>
<dbReference type="Gene3D" id="3.30.160.60">
    <property type="entry name" value="Classic Zinc Finger"/>
    <property type="match status" value="1"/>
</dbReference>
<dbReference type="Pfam" id="PF13912">
    <property type="entry name" value="zf-C2H2_6"/>
    <property type="match status" value="2"/>
</dbReference>
<keyword evidence="5" id="KW-0805">Transcription regulation</keyword>
<evidence type="ECO:0000256" key="2">
    <source>
        <dbReference type="ARBA" id="ARBA00022737"/>
    </source>
</evidence>
<feature type="domain" description="C2H2-type" evidence="9">
    <location>
        <begin position="73"/>
        <end position="100"/>
    </location>
</feature>
<reference evidence="10 11" key="1">
    <citation type="submission" date="2024-06" db="EMBL/GenBank/DDBJ databases">
        <title>A chromosome level genome sequence of Diviner's sage (Salvia divinorum).</title>
        <authorList>
            <person name="Ford S.A."/>
            <person name="Ro D.-K."/>
            <person name="Ness R.W."/>
            <person name="Phillips M.A."/>
        </authorList>
    </citation>
    <scope>NUCLEOTIDE SEQUENCE [LARGE SCALE GENOMIC DNA]</scope>
    <source>
        <strain evidence="10">SAF-2024a</strain>
        <tissue evidence="10">Leaf</tissue>
    </source>
</reference>
<dbReference type="PANTHER" id="PTHR45988:SF1">
    <property type="entry name" value="ZINC FINGER PROTEIN AZF2"/>
    <property type="match status" value="1"/>
</dbReference>
<keyword evidence="1" id="KW-0479">Metal-binding</keyword>
<evidence type="ECO:0000256" key="6">
    <source>
        <dbReference type="ARBA" id="ARBA00023163"/>
    </source>
</evidence>
<dbReference type="InterPro" id="IPR013087">
    <property type="entry name" value="Znf_C2H2_type"/>
</dbReference>
<dbReference type="SUPFAM" id="SSF57667">
    <property type="entry name" value="beta-beta-alpha zinc fingers"/>
    <property type="match status" value="1"/>
</dbReference>
<evidence type="ECO:0000256" key="5">
    <source>
        <dbReference type="ARBA" id="ARBA00023015"/>
    </source>
</evidence>
<dbReference type="GO" id="GO:0008270">
    <property type="term" value="F:zinc ion binding"/>
    <property type="evidence" value="ECO:0007669"/>
    <property type="project" value="UniProtKB-KW"/>
</dbReference>
<dbReference type="AlphaFoldDB" id="A0ABD1H9A2"/>
<keyword evidence="3 7" id="KW-0863">Zinc-finger</keyword>
<keyword evidence="6" id="KW-0804">Transcription</keyword>
<keyword evidence="2" id="KW-0677">Repeat</keyword>
<keyword evidence="4" id="KW-0862">Zinc</keyword>